<comment type="caution">
    <text evidence="3">The sequence shown here is derived from an EMBL/GenBank/DDBJ whole genome shotgun (WGS) entry which is preliminary data.</text>
</comment>
<protein>
    <recommendedName>
        <fullName evidence="2">CCHC-type domain-containing protein</fullName>
    </recommendedName>
</protein>
<accession>S8D4P9</accession>
<feature type="domain" description="CCHC-type" evidence="2">
    <location>
        <begin position="122"/>
        <end position="135"/>
    </location>
</feature>
<keyword evidence="1" id="KW-0862">Zinc</keyword>
<reference evidence="3 4" key="1">
    <citation type="journal article" date="2013" name="BMC Genomics">
        <title>The miniature genome of a carnivorous plant Genlisea aurea contains a low number of genes and short non-coding sequences.</title>
        <authorList>
            <person name="Leushkin E.V."/>
            <person name="Sutormin R.A."/>
            <person name="Nabieva E.R."/>
            <person name="Penin A.A."/>
            <person name="Kondrashov A.S."/>
            <person name="Logacheva M.D."/>
        </authorList>
    </citation>
    <scope>NUCLEOTIDE SEQUENCE [LARGE SCALE GENOMIC DNA]</scope>
</reference>
<dbReference type="GO" id="GO:0008270">
    <property type="term" value="F:zinc ion binding"/>
    <property type="evidence" value="ECO:0007669"/>
    <property type="project" value="UniProtKB-KW"/>
</dbReference>
<evidence type="ECO:0000259" key="2">
    <source>
        <dbReference type="PROSITE" id="PS50158"/>
    </source>
</evidence>
<keyword evidence="1" id="KW-0479">Metal-binding</keyword>
<dbReference type="GO" id="GO:0003676">
    <property type="term" value="F:nucleic acid binding"/>
    <property type="evidence" value="ECO:0007669"/>
    <property type="project" value="InterPro"/>
</dbReference>
<dbReference type="AlphaFoldDB" id="S8D4P9"/>
<evidence type="ECO:0000313" key="3">
    <source>
        <dbReference type="EMBL" id="EPS74739.1"/>
    </source>
</evidence>
<evidence type="ECO:0000256" key="1">
    <source>
        <dbReference type="PROSITE-ProRule" id="PRU00047"/>
    </source>
</evidence>
<dbReference type="InterPro" id="IPR001878">
    <property type="entry name" value="Znf_CCHC"/>
</dbReference>
<proteinExistence type="predicted"/>
<evidence type="ECO:0000313" key="4">
    <source>
        <dbReference type="Proteomes" id="UP000015453"/>
    </source>
</evidence>
<dbReference type="PROSITE" id="PS50158">
    <property type="entry name" value="ZF_CCHC"/>
    <property type="match status" value="1"/>
</dbReference>
<keyword evidence="4" id="KW-1185">Reference proteome</keyword>
<keyword evidence="1" id="KW-0863">Zinc-finger</keyword>
<gene>
    <name evidence="3" type="ORF">M569_00014</name>
</gene>
<dbReference type="Proteomes" id="UP000015453">
    <property type="component" value="Unassembled WGS sequence"/>
</dbReference>
<name>S8D4P9_9LAMI</name>
<sequence>MTEEQAGNLEDVVTGTTHLNDLVVNSTLACNLFSLRFRLLPGTRALGRFNLSKGVSRSYVQGLCQGDDIVIADERVALSYRSLMEGLGDLSSVSIKNLLGAPSTNSKPVVLWVPNQTMNRYCTKCKKPGHLKESCFKGVPDSELPDRFLELRNKSGKSTSSKNAQAHCVENISAADSNVNYVPEATSNKA</sequence>
<organism evidence="3 4">
    <name type="scientific">Genlisea aurea</name>
    <dbReference type="NCBI Taxonomy" id="192259"/>
    <lineage>
        <taxon>Eukaryota</taxon>
        <taxon>Viridiplantae</taxon>
        <taxon>Streptophyta</taxon>
        <taxon>Embryophyta</taxon>
        <taxon>Tracheophyta</taxon>
        <taxon>Spermatophyta</taxon>
        <taxon>Magnoliopsida</taxon>
        <taxon>eudicotyledons</taxon>
        <taxon>Gunneridae</taxon>
        <taxon>Pentapetalae</taxon>
        <taxon>asterids</taxon>
        <taxon>lamiids</taxon>
        <taxon>Lamiales</taxon>
        <taxon>Lentibulariaceae</taxon>
        <taxon>Genlisea</taxon>
    </lineage>
</organism>
<dbReference type="EMBL" id="AUSU01000002">
    <property type="protein sequence ID" value="EPS74739.1"/>
    <property type="molecule type" value="Genomic_DNA"/>
</dbReference>